<dbReference type="InterPro" id="IPR036291">
    <property type="entry name" value="NAD(P)-bd_dom_sf"/>
</dbReference>
<dbReference type="InterPro" id="IPR000304">
    <property type="entry name" value="Pyrroline-COOH_reductase"/>
</dbReference>
<reference evidence="10 11" key="1">
    <citation type="submission" date="2013-06" db="EMBL/GenBank/DDBJ databases">
        <title>The Genome Sequence of Acinetobacter gyllenbergii CIP 110306.</title>
        <authorList>
            <consortium name="The Broad Institute Genome Sequencing Platform"/>
            <consortium name="The Broad Institute Genome Sequencing Center for Infectious Disease"/>
            <person name="Cerqueira G."/>
            <person name="Feldgarden M."/>
            <person name="Courvalin P."/>
            <person name="Perichon B."/>
            <person name="Grillot-Courvalin C."/>
            <person name="Clermont D."/>
            <person name="Rocha E."/>
            <person name="Yoon E.-J."/>
            <person name="Nemec A."/>
            <person name="Young S.K."/>
            <person name="Zeng Q."/>
            <person name="Gargeya S."/>
            <person name="Fitzgerald M."/>
            <person name="Abouelleil A."/>
            <person name="Alvarado L."/>
            <person name="Berlin A.M."/>
            <person name="Chapman S.B."/>
            <person name="Dewar J."/>
            <person name="Goldberg J."/>
            <person name="Griggs A."/>
            <person name="Gujja S."/>
            <person name="Hansen M."/>
            <person name="Howarth C."/>
            <person name="Imamovic A."/>
            <person name="Larimer J."/>
            <person name="McCowan C."/>
            <person name="Murphy C."/>
            <person name="Pearson M."/>
            <person name="Priest M."/>
            <person name="Roberts A."/>
            <person name="Saif S."/>
            <person name="Shea T."/>
            <person name="Sykes S."/>
            <person name="Wortman J."/>
            <person name="Nusbaum C."/>
            <person name="Birren B."/>
        </authorList>
    </citation>
    <scope>NUCLEOTIDE SEQUENCE [LARGE SCALE GENOMIC DNA]</scope>
    <source>
        <strain evidence="10 11">CIP 110306</strain>
    </source>
</reference>
<dbReference type="InterPro" id="IPR008927">
    <property type="entry name" value="6-PGluconate_DH-like_C_sf"/>
</dbReference>
<dbReference type="PIRSF" id="PIRSF000193">
    <property type="entry name" value="Pyrrol-5-carb_rd"/>
    <property type="match status" value="1"/>
</dbReference>
<evidence type="ECO:0000256" key="7">
    <source>
        <dbReference type="RuleBase" id="RU003903"/>
    </source>
</evidence>
<dbReference type="GO" id="GO:0055129">
    <property type="term" value="P:L-proline biosynthetic process"/>
    <property type="evidence" value="ECO:0007669"/>
    <property type="project" value="UniProtKB-UniRule"/>
</dbReference>
<protein>
    <recommendedName>
        <fullName evidence="4 5">Pyrroline-5-carboxylate reductase</fullName>
        <shortName evidence="4">P5C reductase</shortName>
        <shortName evidence="4">P5CR</shortName>
        <ecNumber evidence="4 5">1.5.1.2</ecNumber>
    </recommendedName>
    <alternativeName>
        <fullName evidence="4">PCA reductase</fullName>
    </alternativeName>
</protein>
<feature type="binding site" evidence="6">
    <location>
        <begin position="6"/>
        <end position="11"/>
    </location>
    <ligand>
        <name>NADP(+)</name>
        <dbReference type="ChEBI" id="CHEBI:58349"/>
    </ligand>
</feature>
<dbReference type="EMBL" id="ATGG01000003">
    <property type="protein sequence ID" value="EPF93391.1"/>
    <property type="molecule type" value="Genomic_DNA"/>
</dbReference>
<evidence type="ECO:0000256" key="2">
    <source>
        <dbReference type="ARBA" id="ARBA00022857"/>
    </source>
</evidence>
<dbReference type="Gene3D" id="1.10.3730.10">
    <property type="entry name" value="ProC C-terminal domain-like"/>
    <property type="match status" value="1"/>
</dbReference>
<name>A0A829HN60_9GAMM</name>
<dbReference type="Pfam" id="PF03807">
    <property type="entry name" value="F420_oxidored"/>
    <property type="match status" value="1"/>
</dbReference>
<feature type="domain" description="Pyrroline-5-carboxylate reductase dimerisation" evidence="9">
    <location>
        <begin position="154"/>
        <end position="259"/>
    </location>
</feature>
<dbReference type="InterPro" id="IPR028939">
    <property type="entry name" value="P5C_Rdtase_cat_N"/>
</dbReference>
<feature type="domain" description="Pyrroline-5-carboxylate reductase catalytic N-terminal" evidence="8">
    <location>
        <begin position="3"/>
        <end position="89"/>
    </location>
</feature>
<dbReference type="SUPFAM" id="SSF48179">
    <property type="entry name" value="6-phosphogluconate dehydrogenase C-terminal domain-like"/>
    <property type="match status" value="1"/>
</dbReference>
<dbReference type="PANTHER" id="PTHR11645:SF0">
    <property type="entry name" value="PYRROLINE-5-CARBOXYLATE REDUCTASE 3"/>
    <property type="match status" value="1"/>
</dbReference>
<dbReference type="UniPathway" id="UPA00098">
    <property type="reaction ID" value="UER00361"/>
</dbReference>
<evidence type="ECO:0000256" key="1">
    <source>
        <dbReference type="ARBA" id="ARBA00005525"/>
    </source>
</evidence>
<evidence type="ECO:0000256" key="5">
    <source>
        <dbReference type="NCBIfam" id="TIGR00112"/>
    </source>
</evidence>
<keyword evidence="4 7" id="KW-0028">Amino-acid biosynthesis</keyword>
<evidence type="ECO:0000256" key="3">
    <source>
        <dbReference type="ARBA" id="ARBA00023002"/>
    </source>
</evidence>
<keyword evidence="3 4" id="KW-0560">Oxidoreductase</keyword>
<comment type="similarity">
    <text evidence="1 4 7">Belongs to the pyrroline-5-carboxylate reductase family.</text>
</comment>
<keyword evidence="4" id="KW-0963">Cytoplasm</keyword>
<accession>A0A829HN60</accession>
<gene>
    <name evidence="4" type="primary">proC</name>
    <name evidence="10" type="ORF">F957_00187</name>
</gene>
<dbReference type="Gene3D" id="3.40.50.720">
    <property type="entry name" value="NAD(P)-binding Rossmann-like Domain"/>
    <property type="match status" value="1"/>
</dbReference>
<dbReference type="FunFam" id="1.10.3730.10:FF:000001">
    <property type="entry name" value="Pyrroline-5-carboxylate reductase"/>
    <property type="match status" value="1"/>
</dbReference>
<keyword evidence="4 7" id="KW-0641">Proline biosynthesis</keyword>
<dbReference type="InterPro" id="IPR029036">
    <property type="entry name" value="P5CR_dimer"/>
</dbReference>
<dbReference type="SUPFAM" id="SSF51735">
    <property type="entry name" value="NAD(P)-binding Rossmann-fold domains"/>
    <property type="match status" value="1"/>
</dbReference>
<sequence>MNILFLGYGKMGQALGNAWIENNLVSKIVAIDPNITADGVRFFNHQSDVPLQNFDIVILAVKPNLAKEILEELKPQLFKNACIISIMAGVTTETLKSIINNDEIPIIRVMPNTAVLANAGCCVLYTDFNLETNSKDNIEKLFFAVGYAIWIDNEEDLHGVTALSGSGPAYFHLFTEALANAGEKLGLKKEIAESLAKQTALGAALLQIQSKTDLVKLRENVTSPNGTTHAAIQVFEDNFFLRDLTNKALQAALNRSIELSKV</sequence>
<organism evidence="10 11">
    <name type="scientific">Acinetobacter gyllenbergii CIP 110306 = MTCC 11365</name>
    <dbReference type="NCBI Taxonomy" id="1217657"/>
    <lineage>
        <taxon>Bacteria</taxon>
        <taxon>Pseudomonadati</taxon>
        <taxon>Pseudomonadota</taxon>
        <taxon>Gammaproteobacteria</taxon>
        <taxon>Moraxellales</taxon>
        <taxon>Moraxellaceae</taxon>
        <taxon>Acinetobacter</taxon>
    </lineage>
</organism>
<evidence type="ECO:0000313" key="10">
    <source>
        <dbReference type="EMBL" id="EPF93391.1"/>
    </source>
</evidence>
<evidence type="ECO:0000259" key="8">
    <source>
        <dbReference type="Pfam" id="PF03807"/>
    </source>
</evidence>
<dbReference type="PROSITE" id="PS00521">
    <property type="entry name" value="P5CR"/>
    <property type="match status" value="1"/>
</dbReference>
<keyword evidence="11" id="KW-1185">Reference proteome</keyword>
<comment type="subcellular location">
    <subcellularLocation>
        <location evidence="4">Cytoplasm</location>
    </subcellularLocation>
</comment>
<evidence type="ECO:0000259" key="9">
    <source>
        <dbReference type="Pfam" id="PF14748"/>
    </source>
</evidence>
<comment type="function">
    <text evidence="4">Catalyzes the reduction of 1-pyrroline-5-carboxylate (PCA) to L-proline.</text>
</comment>
<feature type="binding site" evidence="6">
    <location>
        <begin position="60"/>
        <end position="63"/>
    </location>
    <ligand>
        <name>NADP(+)</name>
        <dbReference type="ChEBI" id="CHEBI:58349"/>
    </ligand>
</feature>
<dbReference type="RefSeq" id="WP_016542145.1">
    <property type="nucleotide sequence ID" value="NZ_ASQH01000015.1"/>
</dbReference>
<dbReference type="Pfam" id="PF14748">
    <property type="entry name" value="P5CR_dimer"/>
    <property type="match status" value="1"/>
</dbReference>
<dbReference type="GO" id="GO:0005737">
    <property type="term" value="C:cytoplasm"/>
    <property type="evidence" value="ECO:0007669"/>
    <property type="project" value="UniProtKB-SubCell"/>
</dbReference>
<evidence type="ECO:0000256" key="6">
    <source>
        <dbReference type="PIRSR" id="PIRSR000193-1"/>
    </source>
</evidence>
<dbReference type="PANTHER" id="PTHR11645">
    <property type="entry name" value="PYRROLINE-5-CARBOXYLATE REDUCTASE"/>
    <property type="match status" value="1"/>
</dbReference>
<dbReference type="NCBIfam" id="TIGR00112">
    <property type="entry name" value="proC"/>
    <property type="match status" value="1"/>
</dbReference>
<dbReference type="AlphaFoldDB" id="A0A829HN60"/>
<evidence type="ECO:0000313" key="11">
    <source>
        <dbReference type="Proteomes" id="UP000014523"/>
    </source>
</evidence>
<dbReference type="InterPro" id="IPR053790">
    <property type="entry name" value="P5CR-like_CS"/>
</dbReference>
<comment type="catalytic activity">
    <reaction evidence="4 7">
        <text>L-proline + NADP(+) = (S)-1-pyrroline-5-carboxylate + NADPH + 2 H(+)</text>
        <dbReference type="Rhea" id="RHEA:14109"/>
        <dbReference type="ChEBI" id="CHEBI:15378"/>
        <dbReference type="ChEBI" id="CHEBI:17388"/>
        <dbReference type="ChEBI" id="CHEBI:57783"/>
        <dbReference type="ChEBI" id="CHEBI:58349"/>
        <dbReference type="ChEBI" id="CHEBI:60039"/>
        <dbReference type="EC" id="1.5.1.2"/>
    </reaction>
</comment>
<comment type="catalytic activity">
    <reaction evidence="4">
        <text>L-proline + NAD(+) = (S)-1-pyrroline-5-carboxylate + NADH + 2 H(+)</text>
        <dbReference type="Rhea" id="RHEA:14105"/>
        <dbReference type="ChEBI" id="CHEBI:15378"/>
        <dbReference type="ChEBI" id="CHEBI:17388"/>
        <dbReference type="ChEBI" id="CHEBI:57540"/>
        <dbReference type="ChEBI" id="CHEBI:57945"/>
        <dbReference type="ChEBI" id="CHEBI:60039"/>
        <dbReference type="EC" id="1.5.1.2"/>
    </reaction>
</comment>
<comment type="caution">
    <text evidence="10">The sequence shown here is derived from an EMBL/GenBank/DDBJ whole genome shotgun (WGS) entry which is preliminary data.</text>
</comment>
<dbReference type="GO" id="GO:0004735">
    <property type="term" value="F:pyrroline-5-carboxylate reductase activity"/>
    <property type="evidence" value="ECO:0007669"/>
    <property type="project" value="UniProtKB-UniRule"/>
</dbReference>
<comment type="pathway">
    <text evidence="4 7">Amino-acid biosynthesis; L-proline biosynthesis; L-proline from L-glutamate 5-semialdehyde: step 1/1.</text>
</comment>
<evidence type="ECO:0000256" key="4">
    <source>
        <dbReference type="HAMAP-Rule" id="MF_01925"/>
    </source>
</evidence>
<dbReference type="EC" id="1.5.1.2" evidence="4 5"/>
<proteinExistence type="inferred from homology"/>
<keyword evidence="2 4" id="KW-0521">NADP</keyword>
<dbReference type="HAMAP" id="MF_01925">
    <property type="entry name" value="P5C_reductase"/>
    <property type="match status" value="1"/>
</dbReference>
<dbReference type="Proteomes" id="UP000014523">
    <property type="component" value="Unassembled WGS sequence"/>
</dbReference>